<feature type="transmembrane region" description="Helical" evidence="5">
    <location>
        <begin position="276"/>
        <end position="298"/>
    </location>
</feature>
<keyword evidence="2 5" id="KW-0812">Transmembrane</keyword>
<keyword evidence="3 5" id="KW-1133">Transmembrane helix</keyword>
<feature type="transmembrane region" description="Helical" evidence="5">
    <location>
        <begin position="220"/>
        <end position="241"/>
    </location>
</feature>
<feature type="transmembrane region" description="Helical" evidence="5">
    <location>
        <begin position="341"/>
        <end position="360"/>
    </location>
</feature>
<feature type="transmembrane region" description="Helical" evidence="5">
    <location>
        <begin position="108"/>
        <end position="126"/>
    </location>
</feature>
<sequence>MENFGPVSMALIIFGVSFAPSLLPSVLLASKRLKNIYDKASIVSAGLLLAILFVDFMPHLVNGGCSHTHEVNHEAPGIGAVIGHSHSHSHGHGCSHSHGNGWEEKVRAFHPGLVIAGLTLISLIIIDQRVIKHAHCNKERTPEKAESGEISHSHSHVDVHAGHSHGTVRHEGHPHVEHLHASELNNILAERQVEETEKSAHEIKGCCTDGLKYKTTVKQALIFIFIFSIHSIFEGFAFTPGQKGTSTLFIGLAVHKVLESITVGIALFSSQFSKKVAVGLLFVYSSLTPIGMVSAYLISHVINSWIIRDIFNGISFGSLSFIVLVEMLPPIVHSLTTGMKIFYLLCGYAVGAVFISMAHAH</sequence>
<dbReference type="Proteomes" id="UP000005622">
    <property type="component" value="Unassembled WGS sequence"/>
</dbReference>
<dbReference type="GO" id="GO:0016020">
    <property type="term" value="C:membrane"/>
    <property type="evidence" value="ECO:0007669"/>
    <property type="project" value="UniProtKB-SubCell"/>
</dbReference>
<dbReference type="GO" id="GO:0005385">
    <property type="term" value="F:zinc ion transmembrane transporter activity"/>
    <property type="evidence" value="ECO:0007669"/>
    <property type="project" value="TreeGrafter"/>
</dbReference>
<evidence type="ECO:0000256" key="3">
    <source>
        <dbReference type="ARBA" id="ARBA00022989"/>
    </source>
</evidence>
<dbReference type="AlphaFoldDB" id="H8ZC29"/>
<dbReference type="EMBL" id="JH604635">
    <property type="protein sequence ID" value="EHY65665.1"/>
    <property type="molecule type" value="Genomic_DNA"/>
</dbReference>
<feature type="transmembrane region" description="Helical" evidence="5">
    <location>
        <begin position="6"/>
        <end position="28"/>
    </location>
</feature>
<name>H8ZC29_NEMA1</name>
<dbReference type="Pfam" id="PF02535">
    <property type="entry name" value="Zip"/>
    <property type="match status" value="1"/>
</dbReference>
<accession>H8ZC29</accession>
<dbReference type="InterPro" id="IPR003689">
    <property type="entry name" value="ZIP"/>
</dbReference>
<feature type="transmembrane region" description="Helical" evidence="5">
    <location>
        <begin position="247"/>
        <end position="269"/>
    </location>
</feature>
<evidence type="ECO:0000256" key="2">
    <source>
        <dbReference type="ARBA" id="ARBA00022692"/>
    </source>
</evidence>
<proteinExistence type="predicted"/>
<dbReference type="PANTHER" id="PTHR11040:SF44">
    <property type="entry name" value="PROTEIN ZNTC-RELATED"/>
    <property type="match status" value="1"/>
</dbReference>
<feature type="transmembrane region" description="Helical" evidence="5">
    <location>
        <begin position="310"/>
        <end position="329"/>
    </location>
</feature>
<dbReference type="HOGENOM" id="CLU_040462_3_0_1"/>
<reference evidence="6" key="1">
    <citation type="submission" date="2011-03" db="EMBL/GenBank/DDBJ databases">
        <title>The Genome Sequence of Nematocida sp1 strain ERTm2.</title>
        <authorList>
            <consortium name="The Broad Institute Genome Sequencing Platform"/>
            <consortium name="The Broad Institute Genome Sequencing Center for Infectious Disease"/>
            <person name="Cuomo C."/>
            <person name="Troemel E."/>
            <person name="Young S.K."/>
            <person name="Zeng Q."/>
            <person name="Gargeya S."/>
            <person name="Fitzgerald M."/>
            <person name="Haas B."/>
            <person name="Abouelleil A."/>
            <person name="Alvarado L."/>
            <person name="Arachchi H.M."/>
            <person name="Berlin A."/>
            <person name="Brown A."/>
            <person name="Chapman S.B."/>
            <person name="Chen Z."/>
            <person name="Dunbar C."/>
            <person name="Freedman E."/>
            <person name="Gearin G."/>
            <person name="Gellesch M."/>
            <person name="Goldberg J."/>
            <person name="Griggs A."/>
            <person name="Gujja S."/>
            <person name="Heilman E.R."/>
            <person name="Heiman D."/>
            <person name="Howarth C."/>
            <person name="Larson L."/>
            <person name="Lui A."/>
            <person name="MacDonald P.J.P."/>
            <person name="Mehta T."/>
            <person name="Montmayeur A."/>
            <person name="Murphy C."/>
            <person name="Neiman D."/>
            <person name="Pearson M."/>
            <person name="Priest M."/>
            <person name="Roberts A."/>
            <person name="Saif S."/>
            <person name="Shea T."/>
            <person name="Shenoy N."/>
            <person name="Sisk P."/>
            <person name="Stolte C."/>
            <person name="Sykes S."/>
            <person name="White J."/>
            <person name="Yandava C."/>
            <person name="Wortman J."/>
            <person name="Nusbaum C."/>
            <person name="Birren B."/>
        </authorList>
    </citation>
    <scope>NUCLEOTIDE SEQUENCE</scope>
    <source>
        <strain evidence="6">ERTm2</strain>
    </source>
</reference>
<dbReference type="STRING" id="944018.H8ZC29"/>
<dbReference type="PANTHER" id="PTHR11040">
    <property type="entry name" value="ZINC/IRON TRANSPORTER"/>
    <property type="match status" value="1"/>
</dbReference>
<evidence type="ECO:0000256" key="5">
    <source>
        <dbReference type="SAM" id="Phobius"/>
    </source>
</evidence>
<evidence type="ECO:0000313" key="6">
    <source>
        <dbReference type="EMBL" id="EHY65665.1"/>
    </source>
</evidence>
<feature type="transmembrane region" description="Helical" evidence="5">
    <location>
        <begin position="40"/>
        <end position="61"/>
    </location>
</feature>
<evidence type="ECO:0000256" key="4">
    <source>
        <dbReference type="ARBA" id="ARBA00023136"/>
    </source>
</evidence>
<comment type="subcellular location">
    <subcellularLocation>
        <location evidence="1">Membrane</location>
        <topology evidence="1">Multi-pass membrane protein</topology>
    </subcellularLocation>
</comment>
<organism evidence="6">
    <name type="scientific">Nematocida ausubeli (strain ATCC PRA-371 / ERTm2)</name>
    <name type="common">Nematode killer fungus</name>
    <dbReference type="NCBI Taxonomy" id="1913371"/>
    <lineage>
        <taxon>Eukaryota</taxon>
        <taxon>Fungi</taxon>
        <taxon>Fungi incertae sedis</taxon>
        <taxon>Microsporidia</taxon>
        <taxon>Nematocida</taxon>
    </lineage>
</organism>
<gene>
    <name evidence="6" type="ORF">NERG_01272</name>
</gene>
<evidence type="ECO:0000256" key="1">
    <source>
        <dbReference type="ARBA" id="ARBA00004141"/>
    </source>
</evidence>
<keyword evidence="4 5" id="KW-0472">Membrane</keyword>
<protein>
    <submittedName>
        <fullName evidence="6">Uncharacterized protein</fullName>
    </submittedName>
</protein>